<organism evidence="1 2">
    <name type="scientific">Armadillidium nasatum</name>
    <dbReference type="NCBI Taxonomy" id="96803"/>
    <lineage>
        <taxon>Eukaryota</taxon>
        <taxon>Metazoa</taxon>
        <taxon>Ecdysozoa</taxon>
        <taxon>Arthropoda</taxon>
        <taxon>Crustacea</taxon>
        <taxon>Multicrustacea</taxon>
        <taxon>Malacostraca</taxon>
        <taxon>Eumalacostraca</taxon>
        <taxon>Peracarida</taxon>
        <taxon>Isopoda</taxon>
        <taxon>Oniscidea</taxon>
        <taxon>Crinocheta</taxon>
        <taxon>Armadillidiidae</taxon>
        <taxon>Armadillidium</taxon>
    </lineage>
</organism>
<dbReference type="AlphaFoldDB" id="A0A5N5TDG7"/>
<evidence type="ECO:0000313" key="1">
    <source>
        <dbReference type="EMBL" id="KAB7503155.1"/>
    </source>
</evidence>
<name>A0A5N5TDG7_9CRUS</name>
<dbReference type="EMBL" id="SEYY01005753">
    <property type="protein sequence ID" value="KAB7503155.1"/>
    <property type="molecule type" value="Genomic_DNA"/>
</dbReference>
<evidence type="ECO:0000313" key="2">
    <source>
        <dbReference type="Proteomes" id="UP000326759"/>
    </source>
</evidence>
<dbReference type="OrthoDB" id="10367435at2759"/>
<protein>
    <submittedName>
        <fullName evidence="1">Uncharacterized protein</fullName>
    </submittedName>
</protein>
<accession>A0A5N5TDG7</accession>
<keyword evidence="2" id="KW-1185">Reference proteome</keyword>
<gene>
    <name evidence="1" type="ORF">Anas_13452</name>
</gene>
<reference evidence="1 2" key="1">
    <citation type="journal article" date="2019" name="PLoS Biol.">
        <title>Sex chromosomes control vertical transmission of feminizing Wolbachia symbionts in an isopod.</title>
        <authorList>
            <person name="Becking T."/>
            <person name="Chebbi M.A."/>
            <person name="Giraud I."/>
            <person name="Moumen B."/>
            <person name="Laverre T."/>
            <person name="Caubet Y."/>
            <person name="Peccoud J."/>
            <person name="Gilbert C."/>
            <person name="Cordaux R."/>
        </authorList>
    </citation>
    <scope>NUCLEOTIDE SEQUENCE [LARGE SCALE GENOMIC DNA]</scope>
    <source>
        <strain evidence="1">ANa2</strain>
        <tissue evidence="1">Whole body excluding digestive tract and cuticle</tissue>
    </source>
</reference>
<proteinExistence type="predicted"/>
<sequence length="95" mass="11123">MEVEDGFAHVKKMVIVRKFFLCTLREIGGTATWKRIMYKDDPVKTVIVKATLEEMADIYLRDFISDSNDTWSFDLEIGELIMDDCVEIIKLNDWL</sequence>
<dbReference type="Proteomes" id="UP000326759">
    <property type="component" value="Unassembled WGS sequence"/>
</dbReference>
<comment type="caution">
    <text evidence="1">The sequence shown here is derived from an EMBL/GenBank/DDBJ whole genome shotgun (WGS) entry which is preliminary data.</text>
</comment>